<accession>A0A6I8PP17</accession>
<dbReference type="InterPro" id="IPR001314">
    <property type="entry name" value="Peptidase_S1A"/>
</dbReference>
<dbReference type="SMART" id="SM00020">
    <property type="entry name" value="Tryp_SPc"/>
    <property type="match status" value="1"/>
</dbReference>
<dbReference type="EC" id="3.4.21.4" evidence="11"/>
<dbReference type="InterPro" id="IPR018114">
    <property type="entry name" value="TRYPSIN_HIS"/>
</dbReference>
<dbReference type="InterPro" id="IPR009003">
    <property type="entry name" value="Peptidase_S1_PA"/>
</dbReference>
<evidence type="ECO:0000313" key="16">
    <source>
        <dbReference type="Proteomes" id="UP000002279"/>
    </source>
</evidence>
<dbReference type="PANTHER" id="PTHR24264">
    <property type="entry name" value="TRYPSIN-RELATED"/>
    <property type="match status" value="1"/>
</dbReference>
<dbReference type="FunFam" id="2.40.10.10:FF:000005">
    <property type="entry name" value="Serine protease 37"/>
    <property type="match status" value="1"/>
</dbReference>
<dbReference type="Ensembl" id="ENSOANT00000049414.1">
    <property type="protein sequence ID" value="ENSOANP00000053411.1"/>
    <property type="gene ID" value="ENSOANG00000039456.1"/>
</dbReference>
<dbReference type="Gene3D" id="2.40.10.10">
    <property type="entry name" value="Trypsin-like serine proteases"/>
    <property type="match status" value="2"/>
</dbReference>
<evidence type="ECO:0000256" key="5">
    <source>
        <dbReference type="ARBA" id="ARBA00022757"/>
    </source>
</evidence>
<keyword evidence="2" id="KW-0964">Secreted</keyword>
<evidence type="ECO:0000313" key="15">
    <source>
        <dbReference type="Ensembl" id="ENSOANP00000053411.1"/>
    </source>
</evidence>
<evidence type="ECO:0000256" key="2">
    <source>
        <dbReference type="ARBA" id="ARBA00022525"/>
    </source>
</evidence>
<evidence type="ECO:0000256" key="10">
    <source>
        <dbReference type="ARBA" id="ARBA00036320"/>
    </source>
</evidence>
<reference evidence="15" key="3">
    <citation type="submission" date="2025-09" db="UniProtKB">
        <authorList>
            <consortium name="Ensembl"/>
        </authorList>
    </citation>
    <scope>IDENTIFICATION</scope>
    <source>
        <strain evidence="15">Glennie</strain>
    </source>
</reference>
<evidence type="ECO:0000256" key="6">
    <source>
        <dbReference type="ARBA" id="ARBA00022801"/>
    </source>
</evidence>
<comment type="catalytic activity">
    <reaction evidence="10">
        <text>Preferential cleavage: Arg-|-Xaa, Lys-|-Xaa.</text>
        <dbReference type="EC" id="3.4.21.4"/>
    </reaction>
</comment>
<dbReference type="SUPFAM" id="SSF50494">
    <property type="entry name" value="Trypsin-like serine proteases"/>
    <property type="match status" value="1"/>
</dbReference>
<dbReference type="GeneTree" id="ENSGT01050000244883"/>
<dbReference type="GO" id="GO:0004252">
    <property type="term" value="F:serine-type endopeptidase activity"/>
    <property type="evidence" value="ECO:0000318"/>
    <property type="project" value="GO_Central"/>
</dbReference>
<dbReference type="FunFam" id="2.40.10.10:FF:000008">
    <property type="entry name" value="Cationic trypsin"/>
    <property type="match status" value="1"/>
</dbReference>
<evidence type="ECO:0000256" key="1">
    <source>
        <dbReference type="ARBA" id="ARBA00004239"/>
    </source>
</evidence>
<dbReference type="InParanoid" id="A0A6I8PP17"/>
<evidence type="ECO:0000256" key="13">
    <source>
        <dbReference type="SAM" id="MobiDB-lite"/>
    </source>
</evidence>
<dbReference type="PROSITE" id="PS50240">
    <property type="entry name" value="TRYPSIN_DOM"/>
    <property type="match status" value="1"/>
</dbReference>
<evidence type="ECO:0000256" key="7">
    <source>
        <dbReference type="ARBA" id="ARBA00022825"/>
    </source>
</evidence>
<keyword evidence="8" id="KW-0865">Zymogen</keyword>
<dbReference type="InterPro" id="IPR043504">
    <property type="entry name" value="Peptidase_S1_PA_chymotrypsin"/>
</dbReference>
<dbReference type="InterPro" id="IPR050127">
    <property type="entry name" value="Serine_Proteases_S1"/>
</dbReference>
<dbReference type="PROSITE" id="PS00134">
    <property type="entry name" value="TRYPSIN_HIS"/>
    <property type="match status" value="1"/>
</dbReference>
<evidence type="ECO:0000256" key="12">
    <source>
        <dbReference type="RuleBase" id="RU363034"/>
    </source>
</evidence>
<protein>
    <recommendedName>
        <fullName evidence="11">trypsin</fullName>
        <ecNumber evidence="11">3.4.21.4</ecNumber>
    </recommendedName>
</protein>
<dbReference type="InterPro" id="IPR001254">
    <property type="entry name" value="Trypsin_dom"/>
</dbReference>
<dbReference type="Pfam" id="PF00089">
    <property type="entry name" value="Trypsin"/>
    <property type="match status" value="1"/>
</dbReference>
<dbReference type="GO" id="GO:0006508">
    <property type="term" value="P:proteolysis"/>
    <property type="evidence" value="ECO:0000318"/>
    <property type="project" value="GO_Central"/>
</dbReference>
<keyword evidence="5" id="KW-0222">Digestion</keyword>
<name>A0A6I8PP17_ORNAN</name>
<feature type="region of interest" description="Disordered" evidence="13">
    <location>
        <begin position="300"/>
        <end position="363"/>
    </location>
</feature>
<dbReference type="PROSITE" id="PS00135">
    <property type="entry name" value="TRYPSIN_SER"/>
    <property type="match status" value="1"/>
</dbReference>
<evidence type="ECO:0000256" key="8">
    <source>
        <dbReference type="ARBA" id="ARBA00023145"/>
    </source>
</evidence>
<evidence type="ECO:0000256" key="4">
    <source>
        <dbReference type="ARBA" id="ARBA00022729"/>
    </source>
</evidence>
<keyword evidence="7 12" id="KW-0720">Serine protease</keyword>
<reference evidence="15" key="2">
    <citation type="submission" date="2025-08" db="UniProtKB">
        <authorList>
            <consortium name="Ensembl"/>
        </authorList>
    </citation>
    <scope>IDENTIFICATION</scope>
    <source>
        <strain evidence="15">Glennie</strain>
    </source>
</reference>
<keyword evidence="16" id="KW-1185">Reference proteome</keyword>
<dbReference type="GO" id="GO:0007586">
    <property type="term" value="P:digestion"/>
    <property type="evidence" value="ECO:0007669"/>
    <property type="project" value="UniProtKB-KW"/>
</dbReference>
<dbReference type="Bgee" id="ENSOANG00000039456">
    <property type="expression patterns" value="Expressed in fibroblast and 1 other cell type or tissue"/>
</dbReference>
<organism evidence="15 16">
    <name type="scientific">Ornithorhynchus anatinus</name>
    <name type="common">Duckbill platypus</name>
    <dbReference type="NCBI Taxonomy" id="9258"/>
    <lineage>
        <taxon>Eukaryota</taxon>
        <taxon>Metazoa</taxon>
        <taxon>Chordata</taxon>
        <taxon>Craniata</taxon>
        <taxon>Vertebrata</taxon>
        <taxon>Euteleostomi</taxon>
        <taxon>Mammalia</taxon>
        <taxon>Monotremata</taxon>
        <taxon>Ornithorhynchidae</taxon>
        <taxon>Ornithorhynchus</taxon>
    </lineage>
</organism>
<dbReference type="InterPro" id="IPR033116">
    <property type="entry name" value="TRYPSIN_SER"/>
</dbReference>
<dbReference type="PRINTS" id="PR00722">
    <property type="entry name" value="CHYMOTRYPSIN"/>
</dbReference>
<reference evidence="15 16" key="1">
    <citation type="journal article" date="2008" name="Nature">
        <title>Genome analysis of the platypus reveals unique signatures of evolution.</title>
        <authorList>
            <person name="Warren W.C."/>
            <person name="Hillier L.W."/>
            <person name="Marshall Graves J.A."/>
            <person name="Birney E."/>
            <person name="Ponting C.P."/>
            <person name="Grutzner F."/>
            <person name="Belov K."/>
            <person name="Miller W."/>
            <person name="Clarke L."/>
            <person name="Chinwalla A.T."/>
            <person name="Yang S.P."/>
            <person name="Heger A."/>
            <person name="Locke D.P."/>
            <person name="Miethke P."/>
            <person name="Waters P.D."/>
            <person name="Veyrunes F."/>
            <person name="Fulton L."/>
            <person name="Fulton B."/>
            <person name="Graves T."/>
            <person name="Wallis J."/>
            <person name="Puente X.S."/>
            <person name="Lopez-Otin C."/>
            <person name="Ordonez G.R."/>
            <person name="Eichler E.E."/>
            <person name="Chen L."/>
            <person name="Cheng Z."/>
            <person name="Deakin J.E."/>
            <person name="Alsop A."/>
            <person name="Thompson K."/>
            <person name="Kirby P."/>
            <person name="Papenfuss A.T."/>
            <person name="Wakefield M.J."/>
            <person name="Olender T."/>
            <person name="Lancet D."/>
            <person name="Huttley G.A."/>
            <person name="Smit A.F."/>
            <person name="Pask A."/>
            <person name="Temple-Smith P."/>
            <person name="Batzer M.A."/>
            <person name="Walker J.A."/>
            <person name="Konkel M.K."/>
            <person name="Harris R.S."/>
            <person name="Whittington C.M."/>
            <person name="Wong E.S."/>
            <person name="Gemmell N.J."/>
            <person name="Buschiazzo E."/>
            <person name="Vargas Jentzsch I.M."/>
            <person name="Merkel A."/>
            <person name="Schmitz J."/>
            <person name="Zemann A."/>
            <person name="Churakov G."/>
            <person name="Kriegs J.O."/>
            <person name="Brosius J."/>
            <person name="Murchison E.P."/>
            <person name="Sachidanandam R."/>
            <person name="Smith C."/>
            <person name="Hannon G.J."/>
            <person name="Tsend-Ayush E."/>
            <person name="McMillan D."/>
            <person name="Attenborough R."/>
            <person name="Rens W."/>
            <person name="Ferguson-Smith M."/>
            <person name="Lefevre C.M."/>
            <person name="Sharp J.A."/>
            <person name="Nicholas K.R."/>
            <person name="Ray D.A."/>
            <person name="Kube M."/>
            <person name="Reinhardt R."/>
            <person name="Pringle T.H."/>
            <person name="Taylor J."/>
            <person name="Jones R.C."/>
            <person name="Nixon B."/>
            <person name="Dacheux J.L."/>
            <person name="Niwa H."/>
            <person name="Sekita Y."/>
            <person name="Huang X."/>
            <person name="Stark A."/>
            <person name="Kheradpour P."/>
            <person name="Kellis M."/>
            <person name="Flicek P."/>
            <person name="Chen Y."/>
            <person name="Webber C."/>
            <person name="Hardison R."/>
            <person name="Nelson J."/>
            <person name="Hallsworth-Pepin K."/>
            <person name="Delehaunty K."/>
            <person name="Markovic C."/>
            <person name="Minx P."/>
            <person name="Feng Y."/>
            <person name="Kremitzki C."/>
            <person name="Mitreva M."/>
            <person name="Glasscock J."/>
            <person name="Wylie T."/>
            <person name="Wohldmann P."/>
            <person name="Thiru P."/>
            <person name="Nhan M.N."/>
            <person name="Pohl C.S."/>
            <person name="Smith S.M."/>
            <person name="Hou S."/>
            <person name="Nefedov M."/>
            <person name="de Jong P.J."/>
            <person name="Renfree M.B."/>
            <person name="Mardis E.R."/>
            <person name="Wilson R.K."/>
        </authorList>
    </citation>
    <scope>NUCLEOTIDE SEQUENCE [LARGE SCALE GENOMIC DNA]</scope>
    <source>
        <strain evidence="15 16">Glennie</strain>
    </source>
</reference>
<feature type="domain" description="Peptidase S1" evidence="14">
    <location>
        <begin position="91"/>
        <end position="300"/>
    </location>
</feature>
<dbReference type="GO" id="GO:0005615">
    <property type="term" value="C:extracellular space"/>
    <property type="evidence" value="ECO:0000318"/>
    <property type="project" value="GO_Central"/>
</dbReference>
<keyword evidence="6 12" id="KW-0378">Hydrolase</keyword>
<keyword evidence="4" id="KW-0732">Signal</keyword>
<sequence length="398" mass="41619">MGTPWVIPFLVPAGAGLAPCNAKGSTIRNRAGTGKGPVELGSQAISLTLDSVLQKLWASGKIVAVDGDLDPSLSVSTPGAFPAGDVDGDKIVGGYMCPKNSVPYQVSLNVGGMHLCGGTLVNHQWVLSAAHCYNTRIQVRLGDHNLRVLEGSEQFISATEVVRHPDYNRQTVDNDIMLIKLATPATLDNHTVDTVTLPTTCALPGEECLLSGWGNTLSFGEKLPAQLQCLDAPVISERKCRDSYPGKITDNMFCVGFLDGGKDSCQGDSGGPLVCNGQLQGIISWGYGCALKGKPGVYTKRPVTARTPGSHPASSPEPPESGGPEKRRAGDAENSPGPPGGPVTSLASASDDDSNPRSESPCNKLEAQKYMAESASLRWCQNSCKTSPFLSAIGGSAV</sequence>
<proteinExistence type="predicted"/>
<dbReference type="AlphaFoldDB" id="A0A6I8PP17"/>
<keyword evidence="3 12" id="KW-0645">Protease</keyword>
<evidence type="ECO:0000259" key="14">
    <source>
        <dbReference type="PROSITE" id="PS50240"/>
    </source>
</evidence>
<dbReference type="CDD" id="cd00190">
    <property type="entry name" value="Tryp_SPc"/>
    <property type="match status" value="1"/>
</dbReference>
<dbReference type="Proteomes" id="UP000002279">
    <property type="component" value="Chromosome 2"/>
</dbReference>
<comment type="subcellular location">
    <subcellularLocation>
        <location evidence="1">Secreted</location>
        <location evidence="1">Extracellular space</location>
    </subcellularLocation>
</comment>
<evidence type="ECO:0000256" key="9">
    <source>
        <dbReference type="ARBA" id="ARBA00023157"/>
    </source>
</evidence>
<evidence type="ECO:0000256" key="3">
    <source>
        <dbReference type="ARBA" id="ARBA00022670"/>
    </source>
</evidence>
<evidence type="ECO:0000256" key="11">
    <source>
        <dbReference type="ARBA" id="ARBA00038868"/>
    </source>
</evidence>
<dbReference type="PANTHER" id="PTHR24264:SF57">
    <property type="entry name" value="TRYPSIN-2"/>
    <property type="match status" value="1"/>
</dbReference>
<keyword evidence="9" id="KW-1015">Disulfide bond</keyword>